<proteinExistence type="predicted"/>
<dbReference type="Proteomes" id="UP001066276">
    <property type="component" value="Chromosome 11"/>
</dbReference>
<organism evidence="2 3">
    <name type="scientific">Pleurodeles waltl</name>
    <name type="common">Iberian ribbed newt</name>
    <dbReference type="NCBI Taxonomy" id="8319"/>
    <lineage>
        <taxon>Eukaryota</taxon>
        <taxon>Metazoa</taxon>
        <taxon>Chordata</taxon>
        <taxon>Craniata</taxon>
        <taxon>Vertebrata</taxon>
        <taxon>Euteleostomi</taxon>
        <taxon>Amphibia</taxon>
        <taxon>Batrachia</taxon>
        <taxon>Caudata</taxon>
        <taxon>Salamandroidea</taxon>
        <taxon>Salamandridae</taxon>
        <taxon>Pleurodelinae</taxon>
        <taxon>Pleurodeles</taxon>
    </lineage>
</organism>
<dbReference type="AlphaFoldDB" id="A0AAV7LR42"/>
<name>A0AAV7LR42_PLEWA</name>
<dbReference type="EMBL" id="JANPWB010000015">
    <property type="protein sequence ID" value="KAJ1094021.1"/>
    <property type="molecule type" value="Genomic_DNA"/>
</dbReference>
<feature type="region of interest" description="Disordered" evidence="1">
    <location>
        <begin position="50"/>
        <end position="75"/>
    </location>
</feature>
<feature type="non-terminal residue" evidence="2">
    <location>
        <position position="75"/>
    </location>
</feature>
<comment type="caution">
    <text evidence="2">The sequence shown here is derived from an EMBL/GenBank/DDBJ whole genome shotgun (WGS) entry which is preliminary data.</text>
</comment>
<gene>
    <name evidence="2" type="ORF">NDU88_007107</name>
</gene>
<evidence type="ECO:0000313" key="3">
    <source>
        <dbReference type="Proteomes" id="UP001066276"/>
    </source>
</evidence>
<feature type="non-terminal residue" evidence="2">
    <location>
        <position position="1"/>
    </location>
</feature>
<sequence length="75" mass="8246">VIHLKEQLHPSLSAQCVSHQATEACKVGQMPPTRVLRADMGTGWNARRLQYQPSRAPTSGEVRCQQGSARHPDQG</sequence>
<evidence type="ECO:0000256" key="1">
    <source>
        <dbReference type="SAM" id="MobiDB-lite"/>
    </source>
</evidence>
<keyword evidence="3" id="KW-1185">Reference proteome</keyword>
<reference evidence="2" key="1">
    <citation type="journal article" date="2022" name="bioRxiv">
        <title>Sequencing and chromosome-scale assembly of the giantPleurodeles waltlgenome.</title>
        <authorList>
            <person name="Brown T."/>
            <person name="Elewa A."/>
            <person name="Iarovenko S."/>
            <person name="Subramanian E."/>
            <person name="Araus A.J."/>
            <person name="Petzold A."/>
            <person name="Susuki M."/>
            <person name="Suzuki K.-i.T."/>
            <person name="Hayashi T."/>
            <person name="Toyoda A."/>
            <person name="Oliveira C."/>
            <person name="Osipova E."/>
            <person name="Leigh N.D."/>
            <person name="Simon A."/>
            <person name="Yun M.H."/>
        </authorList>
    </citation>
    <scope>NUCLEOTIDE SEQUENCE</scope>
    <source>
        <strain evidence="2">20211129_DDA</strain>
        <tissue evidence="2">Liver</tissue>
    </source>
</reference>
<accession>A0AAV7LR42</accession>
<evidence type="ECO:0000313" key="2">
    <source>
        <dbReference type="EMBL" id="KAJ1094021.1"/>
    </source>
</evidence>
<protein>
    <submittedName>
        <fullName evidence="2">Uncharacterized protein</fullName>
    </submittedName>
</protein>